<organism evidence="2 3">
    <name type="scientific">Aspergillus ruber (strain CBS 135680)</name>
    <dbReference type="NCBI Taxonomy" id="1388766"/>
    <lineage>
        <taxon>Eukaryota</taxon>
        <taxon>Fungi</taxon>
        <taxon>Dikarya</taxon>
        <taxon>Ascomycota</taxon>
        <taxon>Pezizomycotina</taxon>
        <taxon>Eurotiomycetes</taxon>
        <taxon>Eurotiomycetidae</taxon>
        <taxon>Eurotiales</taxon>
        <taxon>Aspergillaceae</taxon>
        <taxon>Aspergillus</taxon>
        <taxon>Aspergillus subgen. Aspergillus</taxon>
    </lineage>
</organism>
<dbReference type="GeneID" id="63693124"/>
<dbReference type="AlphaFoldDB" id="A0A017SNW0"/>
<dbReference type="HOGENOM" id="CLU_2960338_0_0_1"/>
<name>A0A017SNW0_ASPRC</name>
<evidence type="ECO:0000313" key="3">
    <source>
        <dbReference type="Proteomes" id="UP000019804"/>
    </source>
</evidence>
<keyword evidence="1" id="KW-0812">Transmembrane</keyword>
<keyword evidence="1" id="KW-1133">Transmembrane helix</keyword>
<protein>
    <submittedName>
        <fullName evidence="2">Uncharacterized protein</fullName>
    </submittedName>
</protein>
<reference evidence="3" key="1">
    <citation type="journal article" date="2014" name="Nat. Commun.">
        <title>Genomic adaptations of the halophilic Dead Sea filamentous fungus Eurotium rubrum.</title>
        <authorList>
            <person name="Kis-Papo T."/>
            <person name="Weig A.R."/>
            <person name="Riley R."/>
            <person name="Persoh D."/>
            <person name="Salamov A."/>
            <person name="Sun H."/>
            <person name="Lipzen A."/>
            <person name="Wasser S.P."/>
            <person name="Rambold G."/>
            <person name="Grigoriev I.V."/>
            <person name="Nevo E."/>
        </authorList>
    </citation>
    <scope>NUCLEOTIDE SEQUENCE [LARGE SCALE GENOMIC DNA]</scope>
    <source>
        <strain evidence="3">CBS 135680</strain>
    </source>
</reference>
<sequence length="59" mass="7231">MYRIVCEIVRSTIMFLFSMRVSTFFFFFWSRAYLCNTYIRYPICFMTNILMTLASLDVR</sequence>
<feature type="transmembrane region" description="Helical" evidence="1">
    <location>
        <begin position="38"/>
        <end position="56"/>
    </location>
</feature>
<evidence type="ECO:0000313" key="2">
    <source>
        <dbReference type="EMBL" id="EYE98622.1"/>
    </source>
</evidence>
<gene>
    <name evidence="2" type="ORF">EURHEDRAFT_218502</name>
</gene>
<dbReference type="RefSeq" id="XP_040642310.1">
    <property type="nucleotide sequence ID" value="XM_040778000.1"/>
</dbReference>
<keyword evidence="3" id="KW-1185">Reference proteome</keyword>
<evidence type="ECO:0000256" key="1">
    <source>
        <dbReference type="SAM" id="Phobius"/>
    </source>
</evidence>
<dbReference type="EMBL" id="KK088413">
    <property type="protein sequence ID" value="EYE98622.1"/>
    <property type="molecule type" value="Genomic_DNA"/>
</dbReference>
<keyword evidence="1" id="KW-0472">Membrane</keyword>
<dbReference type="Proteomes" id="UP000019804">
    <property type="component" value="Unassembled WGS sequence"/>
</dbReference>
<proteinExistence type="predicted"/>
<accession>A0A017SNW0</accession>
<feature type="transmembrane region" description="Helical" evidence="1">
    <location>
        <begin position="12"/>
        <end position="32"/>
    </location>
</feature>